<dbReference type="Pfam" id="PF01757">
    <property type="entry name" value="Acyl_transf_3"/>
    <property type="match status" value="1"/>
</dbReference>
<evidence type="ECO:0000313" key="11">
    <source>
        <dbReference type="EMBL" id="KRO25616.1"/>
    </source>
</evidence>
<dbReference type="InterPro" id="IPR036514">
    <property type="entry name" value="SGNH_hydro_sf"/>
</dbReference>
<protein>
    <recommendedName>
        <fullName evidence="10">Acyltransferase 3 domain-containing protein</fullName>
    </recommendedName>
</protein>
<dbReference type="SUPFAM" id="SSF52266">
    <property type="entry name" value="SGNH hydrolase"/>
    <property type="match status" value="1"/>
</dbReference>
<evidence type="ECO:0000256" key="3">
    <source>
        <dbReference type="ARBA" id="ARBA00022679"/>
    </source>
</evidence>
<feature type="coiled-coil region" evidence="8">
    <location>
        <begin position="431"/>
        <end position="474"/>
    </location>
</feature>
<dbReference type="GO" id="GO:0005886">
    <property type="term" value="C:plasma membrane"/>
    <property type="evidence" value="ECO:0007669"/>
    <property type="project" value="UniProtKB-SubCell"/>
</dbReference>
<dbReference type="Gene3D" id="3.40.50.1110">
    <property type="entry name" value="SGNH hydrolase"/>
    <property type="match status" value="1"/>
</dbReference>
<evidence type="ECO:0000256" key="2">
    <source>
        <dbReference type="ARBA" id="ARBA00022475"/>
    </source>
</evidence>
<proteinExistence type="predicted"/>
<evidence type="ECO:0000256" key="8">
    <source>
        <dbReference type="SAM" id="Coils"/>
    </source>
</evidence>
<reference evidence="11 12" key="1">
    <citation type="journal article" date="2015" name="Genome Announc.">
        <title>Expanding the biotechnology potential of lactobacilli through comparative genomics of 213 strains and associated genera.</title>
        <authorList>
            <person name="Sun Z."/>
            <person name="Harris H.M."/>
            <person name="McCann A."/>
            <person name="Guo C."/>
            <person name="Argimon S."/>
            <person name="Zhang W."/>
            <person name="Yang X."/>
            <person name="Jeffery I.B."/>
            <person name="Cooney J.C."/>
            <person name="Kagawa T.F."/>
            <person name="Liu W."/>
            <person name="Song Y."/>
            <person name="Salvetti E."/>
            <person name="Wrobel A."/>
            <person name="Rasinkangas P."/>
            <person name="Parkhill J."/>
            <person name="Rea M.C."/>
            <person name="O'Sullivan O."/>
            <person name="Ritari J."/>
            <person name="Douillard F.P."/>
            <person name="Paul Ross R."/>
            <person name="Yang R."/>
            <person name="Briner A.E."/>
            <person name="Felis G.E."/>
            <person name="de Vos W.M."/>
            <person name="Barrangou R."/>
            <person name="Klaenhammer T.R."/>
            <person name="Caufield P.W."/>
            <person name="Cui Y."/>
            <person name="Zhang H."/>
            <person name="O'Toole P.W."/>
        </authorList>
    </citation>
    <scope>NUCLEOTIDE SEQUENCE [LARGE SCALE GENOMIC DNA]</scope>
    <source>
        <strain evidence="11 12">DSM 23026</strain>
    </source>
</reference>
<evidence type="ECO:0000256" key="4">
    <source>
        <dbReference type="ARBA" id="ARBA00022692"/>
    </source>
</evidence>
<dbReference type="InterPro" id="IPR050879">
    <property type="entry name" value="Acyltransferase_3"/>
</dbReference>
<feature type="transmembrane region" description="Helical" evidence="9">
    <location>
        <begin position="221"/>
        <end position="237"/>
    </location>
</feature>
<dbReference type="EMBL" id="JQCQ01000008">
    <property type="protein sequence ID" value="KRO25616.1"/>
    <property type="molecule type" value="Genomic_DNA"/>
</dbReference>
<dbReference type="CDD" id="cd01840">
    <property type="entry name" value="SGNH_hydrolase_yrhL_like"/>
    <property type="match status" value="1"/>
</dbReference>
<dbReference type="AlphaFoldDB" id="A0A0R2NMK5"/>
<comment type="subcellular location">
    <subcellularLocation>
        <location evidence="1">Cell membrane</location>
        <topology evidence="1">Multi-pass membrane protein</topology>
    </subcellularLocation>
</comment>
<evidence type="ECO:0000256" key="6">
    <source>
        <dbReference type="ARBA" id="ARBA00023136"/>
    </source>
</evidence>
<evidence type="ECO:0000256" key="1">
    <source>
        <dbReference type="ARBA" id="ARBA00004651"/>
    </source>
</evidence>
<feature type="transmembrane region" description="Helical" evidence="9">
    <location>
        <begin position="395"/>
        <end position="416"/>
    </location>
</feature>
<feature type="transmembrane region" description="Helical" evidence="9">
    <location>
        <begin position="51"/>
        <end position="72"/>
    </location>
</feature>
<evidence type="ECO:0000256" key="5">
    <source>
        <dbReference type="ARBA" id="ARBA00022989"/>
    </source>
</evidence>
<evidence type="ECO:0000313" key="12">
    <source>
        <dbReference type="Proteomes" id="UP000051249"/>
    </source>
</evidence>
<keyword evidence="6 9" id="KW-0472">Membrane</keyword>
<evidence type="ECO:0000256" key="7">
    <source>
        <dbReference type="ARBA" id="ARBA00023315"/>
    </source>
</evidence>
<keyword evidence="8" id="KW-0175">Coiled coil</keyword>
<dbReference type="GO" id="GO:0009103">
    <property type="term" value="P:lipopolysaccharide biosynthetic process"/>
    <property type="evidence" value="ECO:0007669"/>
    <property type="project" value="TreeGrafter"/>
</dbReference>
<keyword evidence="5 9" id="KW-1133">Transmembrane helix</keyword>
<feature type="domain" description="Acyltransferase 3" evidence="10">
    <location>
        <begin position="26"/>
        <end position="356"/>
    </location>
</feature>
<feature type="transmembrane region" description="Helical" evidence="9">
    <location>
        <begin position="275"/>
        <end position="296"/>
    </location>
</feature>
<organism evidence="11 12">
    <name type="scientific">Pediococcus argentinicus</name>
    <dbReference type="NCBI Taxonomy" id="480391"/>
    <lineage>
        <taxon>Bacteria</taxon>
        <taxon>Bacillati</taxon>
        <taxon>Bacillota</taxon>
        <taxon>Bacilli</taxon>
        <taxon>Lactobacillales</taxon>
        <taxon>Lactobacillaceae</taxon>
        <taxon>Pediococcus</taxon>
    </lineage>
</organism>
<keyword evidence="4 9" id="KW-0812">Transmembrane</keyword>
<dbReference type="GO" id="GO:0016747">
    <property type="term" value="F:acyltransferase activity, transferring groups other than amino-acyl groups"/>
    <property type="evidence" value="ECO:0007669"/>
    <property type="project" value="InterPro"/>
</dbReference>
<dbReference type="InterPro" id="IPR002656">
    <property type="entry name" value="Acyl_transf_3_dom"/>
</dbReference>
<dbReference type="PATRIC" id="fig|480391.4.peg.1734"/>
<evidence type="ECO:0000259" key="10">
    <source>
        <dbReference type="Pfam" id="PF01757"/>
    </source>
</evidence>
<gene>
    <name evidence="11" type="ORF">IV88_GL001697</name>
</gene>
<feature type="transmembrane region" description="Helical" evidence="9">
    <location>
        <begin position="93"/>
        <end position="113"/>
    </location>
</feature>
<keyword evidence="12" id="KW-1185">Reference proteome</keyword>
<sequence>MWRNDEMNESQESVQLLNDGKRRYITGFDGLRVLALLGVILYHLMPYSVQGGYLGVPIFFAVSGYLITDLFIQEWDRTGKIKIGSFFIRRIKRLYPTLIVVLLASTAYMTLFARNLLGQIRSVIWTNLVFVYNWWEVGHGQSYFDRYNGESPFTHLWYLSVLVQYYFIWPFVMVILLKFLKKRQRSALLLFVLAIVSAILMAVLFSPNNTNRVYYGTDTRMAPYLLGAALSFVWPSTRLSSVVDRTTKTIMNVIGAVTLVFMLVLTFGLSGTSALTYHGGMLIFSLLSVLMIAIVAHPSASWDKWLTNPFFKWLGSRSYAIYLYQFPVMIFYEQIVTNIAKHPILNPIIETAIILGISELSYRFIEIPLAKFDYKQTWTTIKSLFTGKGIGNKRFWAIPVVLVTAIAAFGATTAPVNTAKKTDALQSKLAKNNRETDKKNAEVLKKQKENQKAAEKHKAEVKALKENKKVKLNKKEKVVAKDYGLQPSEVKIAEKIPVTGIGDSIMLDVSTDIQQVFPSAYISGKVGRQVWDAPDIVKSLKSQGNLSDNVLINLGTNSPITMQQIGDVVNDAGKNRHIYWVNVHVPTQAWEGSVNRTLAKAAKKYKNFTVIDWHDLSQNQPGWFGGDHVHPNEQGSKAFTKLVTQQLIKDAD</sequence>
<feature type="transmembrane region" description="Helical" evidence="9">
    <location>
        <begin position="24"/>
        <end position="45"/>
    </location>
</feature>
<accession>A0A0R2NMK5</accession>
<keyword evidence="2" id="KW-1003">Cell membrane</keyword>
<feature type="transmembrane region" description="Helical" evidence="9">
    <location>
        <begin position="156"/>
        <end position="180"/>
    </location>
</feature>
<comment type="caution">
    <text evidence="11">The sequence shown here is derived from an EMBL/GenBank/DDBJ whole genome shotgun (WGS) entry which is preliminary data.</text>
</comment>
<dbReference type="Proteomes" id="UP000051249">
    <property type="component" value="Unassembled WGS sequence"/>
</dbReference>
<keyword evidence="3" id="KW-0808">Transferase</keyword>
<evidence type="ECO:0000256" key="9">
    <source>
        <dbReference type="SAM" id="Phobius"/>
    </source>
</evidence>
<dbReference type="PANTHER" id="PTHR23028">
    <property type="entry name" value="ACETYLTRANSFERASE"/>
    <property type="match status" value="1"/>
</dbReference>
<feature type="transmembrane region" description="Helical" evidence="9">
    <location>
        <begin position="187"/>
        <end position="206"/>
    </location>
</feature>
<dbReference type="PANTHER" id="PTHR23028:SF53">
    <property type="entry name" value="ACYL_TRANSF_3 DOMAIN-CONTAINING PROTEIN"/>
    <property type="match status" value="1"/>
</dbReference>
<feature type="transmembrane region" description="Helical" evidence="9">
    <location>
        <begin position="249"/>
        <end position="269"/>
    </location>
</feature>
<keyword evidence="7" id="KW-0012">Acyltransferase</keyword>
<name>A0A0R2NMK5_9LACO</name>